<evidence type="ECO:0000313" key="2">
    <source>
        <dbReference type="EMBL" id="MBB5327717.1"/>
    </source>
</evidence>
<reference evidence="2 3" key="1">
    <citation type="submission" date="2020-08" db="EMBL/GenBank/DDBJ databases">
        <title>Genomic Encyclopedia of Type Strains, Phase IV (KMG-V): Genome sequencing to study the core and pangenomes of soil and plant-associated prokaryotes.</title>
        <authorList>
            <person name="Whitman W."/>
        </authorList>
    </citation>
    <scope>NUCLEOTIDE SEQUENCE [LARGE SCALE GENOMIC DNA]</scope>
    <source>
        <strain evidence="2 3">X5P2</strain>
    </source>
</reference>
<name>A0A9X0QCD5_9BACT</name>
<comment type="caution">
    <text evidence="2">The sequence shown here is derived from an EMBL/GenBank/DDBJ whole genome shotgun (WGS) entry which is preliminary data.</text>
</comment>
<accession>A0A9X0QCD5</accession>
<keyword evidence="1" id="KW-0472">Membrane</keyword>
<organism evidence="2 3">
    <name type="scientific">Tunturiibacter gelidiferens</name>
    <dbReference type="NCBI Taxonomy" id="3069689"/>
    <lineage>
        <taxon>Bacteria</taxon>
        <taxon>Pseudomonadati</taxon>
        <taxon>Acidobacteriota</taxon>
        <taxon>Terriglobia</taxon>
        <taxon>Terriglobales</taxon>
        <taxon>Acidobacteriaceae</taxon>
        <taxon>Tunturiibacter</taxon>
    </lineage>
</organism>
<keyword evidence="1" id="KW-1133">Transmembrane helix</keyword>
<dbReference type="Proteomes" id="UP000535182">
    <property type="component" value="Unassembled WGS sequence"/>
</dbReference>
<dbReference type="AlphaFoldDB" id="A0A9X0QCD5"/>
<dbReference type="EMBL" id="JACHEB010000003">
    <property type="protein sequence ID" value="MBB5327717.1"/>
    <property type="molecule type" value="Genomic_DNA"/>
</dbReference>
<evidence type="ECO:0000256" key="1">
    <source>
        <dbReference type="SAM" id="Phobius"/>
    </source>
</evidence>
<protein>
    <submittedName>
        <fullName evidence="2">Uncharacterized protein</fullName>
    </submittedName>
</protein>
<keyword evidence="3" id="KW-1185">Reference proteome</keyword>
<feature type="transmembrane region" description="Helical" evidence="1">
    <location>
        <begin position="7"/>
        <end position="30"/>
    </location>
</feature>
<keyword evidence="1" id="KW-0812">Transmembrane</keyword>
<proteinExistence type="predicted"/>
<evidence type="ECO:0000313" key="3">
    <source>
        <dbReference type="Proteomes" id="UP000535182"/>
    </source>
</evidence>
<gene>
    <name evidence="2" type="ORF">HDF14_001323</name>
</gene>
<sequence>MNALLKAGRLFFAISMFFFGLEYFICASGLKGPIPGPP</sequence>